<dbReference type="PANTHER" id="PTHR24100">
    <property type="entry name" value="BUTYROPHILIN"/>
    <property type="match status" value="1"/>
</dbReference>
<feature type="region of interest" description="Disordered" evidence="4">
    <location>
        <begin position="1488"/>
        <end position="1546"/>
    </location>
</feature>
<evidence type="ECO:0000313" key="9">
    <source>
        <dbReference type="Proteomes" id="UP000677803"/>
    </source>
</evidence>
<feature type="domain" description="Ig-like" evidence="7">
    <location>
        <begin position="21"/>
        <end position="131"/>
    </location>
</feature>
<dbReference type="SUPFAM" id="SSF48726">
    <property type="entry name" value="Immunoglobulin"/>
    <property type="match status" value="9"/>
</dbReference>
<feature type="region of interest" description="Disordered" evidence="4">
    <location>
        <begin position="210"/>
        <end position="281"/>
    </location>
</feature>
<dbReference type="SMART" id="SM00408">
    <property type="entry name" value="IGc2"/>
    <property type="match status" value="9"/>
</dbReference>
<dbReference type="PANTHER" id="PTHR24100:SF151">
    <property type="entry name" value="ICOS LIGAND"/>
    <property type="match status" value="1"/>
</dbReference>
<dbReference type="SMART" id="SM00409">
    <property type="entry name" value="IG"/>
    <property type="match status" value="10"/>
</dbReference>
<feature type="region of interest" description="Disordered" evidence="4">
    <location>
        <begin position="1263"/>
        <end position="1287"/>
    </location>
</feature>
<dbReference type="InterPro" id="IPR003598">
    <property type="entry name" value="Ig_sub2"/>
</dbReference>
<feature type="domain" description="Ig-like" evidence="7">
    <location>
        <begin position="963"/>
        <end position="1080"/>
    </location>
</feature>
<sequence>MSALRFLFLTLLLAVDSVLSAEVQRINKTAEAGQDSVTLPCEHGKEKIHMILLEWTKPGLDPDIVLYYRGGQIESEGQHPSFQNRVDLQDRQMKDGNASLILKNVTTNDAGTYLCRVIQGGGGQKKTFNISIHLVVSPPGQTINKTAEAGQDVTLPCGARKEKIHMIVLEWTKPGLDPDIVFYYRGGQIESEDQHPSFRNRVDLQDRQLKDGNMSLILKDGQNTSRRRSSMSPRWGGEESGGGAPDVGGAKGSKQPVSVATAPPPQAEPGLDDDYDDASDWSRYSSRTSEVTLCGDVIVVIVQSRLSLEGRGRRHGDGLFTSCNQKVEREEMAALRSLSFCLLAVGLLMPAPASTVQRITTEAGQDSVTLPCRAGKEKKTRVVRWSRDDLSPDAVLYYRDGHFHPDYQHPSFRNREELLTESEEEPDAFLWPTPHFLFLPCLLKRGAGSVEVEREEMAALRSLSFCLLAVGLLLPAPASTVQRITAEAGQDSVILPCRAGKETQIRIVGWSRDDLSPDIVLYYRSGQIDSDRQHPSFRNRVDLQDRQMKDGNASLILKNVKINDNGIYKCVVYPGRRYRELISIIHLVVSLPPPEQRITAEAGQDSVTLPCATRKETEIIAVEWSRPDLDPDVVLFYRDGHFESDLQHPSFRNRVDLQDRQMKDGNVSLILKDRITAEAGQDSVTLPCGAGKETEIRAVDWFRLDLDPDGVLFYRDGLFESDRQHPSFMNRVDLQDRQMKDGNVSLILKNVTINDTGTYGCRVLTQSSSSAELISIVYLVVSPPPGQRINITAEAGQDSVTLPCGARKEAEIRAVDWSRPDLDPDVVLYYIDGRFESDQQHPSFRNRVDLQDRRMKDGDASLILKNRITAKTGQDVTLTFKTGEKTSIIAVEWSRAGLDPNGVLYYRDGRFESDYQHPSFRKRVDLQDRQMKDGDASLILKNVKIHDTGIYQCVVQTRSDSVPQLISSIHLDVTPPEQTITAEAGENVTLTCKTGEETEIRVVEWSRPDLDPDYVLLFRDGQTDSEAQHPSFRNRVDLQDRQRKDGDVSVILKDVKINDNGTYLCRVIQGGRNRRKRAVTETIISSIRLVVSPPVVTSLLSGSTHQAALTVSPSSSQFFRGASVSLSCEEDGSSAGWTVRRNTSRGTRTQCGDGWGKLTGSVCKISVVLEKDSGAYWCESGGGAAGPSTPLTVSGGPVILQSPVLPVMEGGALTLSCTADPPPSSHTAALFYKEGSLIRTEPTGHMTLQPVNRSDEGLYSCSIGGDRSPSSRVRVTAKEEQPGGDGIIYSDVQISSRQPGGNKPRPQGDPSIIYSTLSSEHISYGEITFKEKKNRTKIRVVTSLLSGSTHQAALTVSPSSSQFFEGASVSLSCEEDGSSAGWTVRRNTSRKTRTQCGDGWGKLTGSVCRISIVTDRDSGSYWCESGGGAAGPSAPLTVSGGPVILQSPVLPVMEGGALTLSCTGDPPPSSPTAALFYKDGSLIRTEPTGHMTLQPVSRSDEGLYSCSIGGDRSPSSRVRVTGKPPTTAPPTSMTTPTSEAPPPDSSPPHLGFMLLLRLLVFCPYFISTLLLVSVYRLRAKVHPAELPSSSQLRDTENPLKN</sequence>
<organism evidence="8 9">
    <name type="scientific">Menidia menidia</name>
    <name type="common">Atlantic silverside</name>
    <dbReference type="NCBI Taxonomy" id="238744"/>
    <lineage>
        <taxon>Eukaryota</taxon>
        <taxon>Metazoa</taxon>
        <taxon>Chordata</taxon>
        <taxon>Craniata</taxon>
        <taxon>Vertebrata</taxon>
        <taxon>Euteleostomi</taxon>
        <taxon>Actinopterygii</taxon>
        <taxon>Neopterygii</taxon>
        <taxon>Teleostei</taxon>
        <taxon>Neoteleostei</taxon>
        <taxon>Acanthomorphata</taxon>
        <taxon>Ovalentaria</taxon>
        <taxon>Atherinomorphae</taxon>
        <taxon>Atheriniformes</taxon>
        <taxon>Atherinopsidae</taxon>
        <taxon>Menidiinae</taxon>
        <taxon>Menidia</taxon>
    </lineage>
</organism>
<keyword evidence="5" id="KW-0812">Transmembrane</keyword>
<evidence type="ECO:0000256" key="2">
    <source>
        <dbReference type="ARBA" id="ARBA00023136"/>
    </source>
</evidence>
<keyword evidence="3" id="KW-0393">Immunoglobulin domain</keyword>
<proteinExistence type="predicted"/>
<feature type="domain" description="Ig-like" evidence="7">
    <location>
        <begin position="1442"/>
        <end position="1521"/>
    </location>
</feature>
<dbReference type="GO" id="GO:0001817">
    <property type="term" value="P:regulation of cytokine production"/>
    <property type="evidence" value="ECO:0007669"/>
    <property type="project" value="TreeGrafter"/>
</dbReference>
<dbReference type="InterPro" id="IPR007110">
    <property type="entry name" value="Ig-like_dom"/>
</dbReference>
<dbReference type="SMART" id="SM00406">
    <property type="entry name" value="IGv"/>
    <property type="match status" value="5"/>
</dbReference>
<feature type="compositionally biased region" description="Gly residues" evidence="4">
    <location>
        <begin position="238"/>
        <end position="251"/>
    </location>
</feature>
<feature type="domain" description="Ig-like" evidence="7">
    <location>
        <begin position="1352"/>
        <end position="1439"/>
    </location>
</feature>
<feature type="domain" description="Ig-like" evidence="7">
    <location>
        <begin position="649"/>
        <end position="775"/>
    </location>
</feature>
<feature type="signal peptide" evidence="6">
    <location>
        <begin position="1"/>
        <end position="20"/>
    </location>
</feature>
<dbReference type="EMBL" id="CAJRST010027779">
    <property type="protein sequence ID" value="CAG5965475.1"/>
    <property type="molecule type" value="Genomic_DNA"/>
</dbReference>
<evidence type="ECO:0000259" key="7">
    <source>
        <dbReference type="PROSITE" id="PS50835"/>
    </source>
</evidence>
<evidence type="ECO:0000256" key="5">
    <source>
        <dbReference type="SAM" id="Phobius"/>
    </source>
</evidence>
<feature type="domain" description="Ig-like" evidence="7">
    <location>
        <begin position="842"/>
        <end position="956"/>
    </location>
</feature>
<dbReference type="GO" id="GO:0050852">
    <property type="term" value="P:T cell receptor signaling pathway"/>
    <property type="evidence" value="ECO:0007669"/>
    <property type="project" value="TreeGrafter"/>
</dbReference>
<dbReference type="OrthoDB" id="10012075at2759"/>
<reference evidence="8" key="1">
    <citation type="submission" date="2021-05" db="EMBL/GenBank/DDBJ databases">
        <authorList>
            <person name="Tigano A."/>
        </authorList>
    </citation>
    <scope>NUCLEOTIDE SEQUENCE</scope>
</reference>
<dbReference type="GO" id="GO:0005102">
    <property type="term" value="F:signaling receptor binding"/>
    <property type="evidence" value="ECO:0007669"/>
    <property type="project" value="TreeGrafter"/>
</dbReference>
<dbReference type="Proteomes" id="UP000677803">
    <property type="component" value="Unassembled WGS sequence"/>
</dbReference>
<feature type="chain" id="PRO_5035736905" evidence="6">
    <location>
        <begin position="21"/>
        <end position="1601"/>
    </location>
</feature>
<dbReference type="Gene3D" id="2.60.40.10">
    <property type="entry name" value="Immunoglobulins"/>
    <property type="match status" value="13"/>
</dbReference>
<keyword evidence="5" id="KW-1133">Transmembrane helix</keyword>
<name>A0A8S4BCH5_9TELE</name>
<keyword evidence="6" id="KW-0732">Signal</keyword>
<evidence type="ECO:0000256" key="6">
    <source>
        <dbReference type="SAM" id="SignalP"/>
    </source>
</evidence>
<feature type="domain" description="Ig-like" evidence="7">
    <location>
        <begin position="475"/>
        <end position="583"/>
    </location>
</feature>
<dbReference type="InterPro" id="IPR013783">
    <property type="entry name" value="Ig-like_fold"/>
</dbReference>
<dbReference type="Pfam" id="PF07686">
    <property type="entry name" value="V-set"/>
    <property type="match status" value="5"/>
</dbReference>
<comment type="subcellular location">
    <subcellularLocation>
        <location evidence="1">Membrane</location>
    </subcellularLocation>
</comment>
<evidence type="ECO:0000256" key="4">
    <source>
        <dbReference type="SAM" id="MobiDB-lite"/>
    </source>
</evidence>
<protein>
    <submittedName>
        <fullName evidence="8">(Atlantic silverside) hypothetical protein</fullName>
    </submittedName>
</protein>
<dbReference type="PROSITE" id="PS50835">
    <property type="entry name" value="IG_LIKE"/>
    <property type="match status" value="9"/>
</dbReference>
<dbReference type="InterPro" id="IPR013106">
    <property type="entry name" value="Ig_V-set"/>
</dbReference>
<feature type="domain" description="Ig-like" evidence="7">
    <location>
        <begin position="1093"/>
        <end position="1194"/>
    </location>
</feature>
<dbReference type="GO" id="GO:0009897">
    <property type="term" value="C:external side of plasma membrane"/>
    <property type="evidence" value="ECO:0007669"/>
    <property type="project" value="TreeGrafter"/>
</dbReference>
<feature type="compositionally biased region" description="Low complexity" evidence="4">
    <location>
        <begin position="1529"/>
        <end position="1538"/>
    </location>
</feature>
<accession>A0A8S4BCH5</accession>
<comment type="caution">
    <text evidence="8">The sequence shown here is derived from an EMBL/GenBank/DDBJ whole genome shotgun (WGS) entry which is preliminary data.</text>
</comment>
<dbReference type="InterPro" id="IPR036179">
    <property type="entry name" value="Ig-like_dom_sf"/>
</dbReference>
<evidence type="ECO:0000256" key="3">
    <source>
        <dbReference type="ARBA" id="ARBA00023319"/>
    </source>
</evidence>
<keyword evidence="2 5" id="KW-0472">Membrane</keyword>
<evidence type="ECO:0000313" key="8">
    <source>
        <dbReference type="EMBL" id="CAG5965475.1"/>
    </source>
</evidence>
<gene>
    <name evidence="8" type="ORF">MMEN_LOCUS15685</name>
</gene>
<feature type="transmembrane region" description="Helical" evidence="5">
    <location>
        <begin position="1550"/>
        <end position="1572"/>
    </location>
</feature>
<dbReference type="InterPro" id="IPR003599">
    <property type="entry name" value="Ig_sub"/>
</dbReference>
<dbReference type="InterPro" id="IPR050504">
    <property type="entry name" value="IgSF_BTN/MOG"/>
</dbReference>
<evidence type="ECO:0000256" key="1">
    <source>
        <dbReference type="ARBA" id="ARBA00004370"/>
    </source>
</evidence>
<feature type="compositionally biased region" description="Acidic residues" evidence="4">
    <location>
        <begin position="270"/>
        <end position="279"/>
    </location>
</feature>
<feature type="domain" description="Ig-like" evidence="7">
    <location>
        <begin position="1197"/>
        <end position="1276"/>
    </location>
</feature>
<keyword evidence="9" id="KW-1185">Reference proteome</keyword>